<comment type="caution">
    <text evidence="1">The sequence shown here is derived from an EMBL/GenBank/DDBJ whole genome shotgun (WGS) entry which is preliminary data.</text>
</comment>
<gene>
    <name evidence="1" type="ORF">F4820DRAFT_435718</name>
</gene>
<dbReference type="EMBL" id="MU393572">
    <property type="protein sequence ID" value="KAI4860810.1"/>
    <property type="molecule type" value="Genomic_DNA"/>
</dbReference>
<protein>
    <submittedName>
        <fullName evidence="1">Uncharacterized protein</fullName>
    </submittedName>
</protein>
<name>A0ACB9YPW0_9PEZI</name>
<sequence length="440" mass="49623">MTPNQDDKKSCYNCVKRRIVCDKTGSSCKKCARRNLSCPGFGTIRYRFAKETASSSLLPESSLEVAHTGSKRQRNGYKWVEYSRAPLETESKTASVSGSSPHSSHCPMTTIPAGLSDLDSRTRAYFMHFAVHVSPFMVLFDDEANGYRHHILPLAHNVPIVERAVCIASAFHLSSRQPRLRAPAEVIRDNLIRELSVASVVQPDLSESTWATLILLIVADLVTGHDDVSTLYELLAAFLDARGPLKEPTTPLERFLDFQSCIIGFFTRPFSSVRCHSIGPQRVLGSPVSIFKQYVFDQDSQNHDILSYNKDQFATYFPIYEQAFGHAVEIYSTRMASTDWSVNVDHYMEERIRKLRALCRQLDLAAPGAHVVVWPIFVAAAESSSDDDRQYFITVLKRLWERVGYANICRGLQVLPELWARRNKTSWVSALAEYKGLVIC</sequence>
<evidence type="ECO:0000313" key="1">
    <source>
        <dbReference type="EMBL" id="KAI4860810.1"/>
    </source>
</evidence>
<proteinExistence type="predicted"/>
<evidence type="ECO:0000313" key="2">
    <source>
        <dbReference type="Proteomes" id="UP001497700"/>
    </source>
</evidence>
<keyword evidence="2" id="KW-1185">Reference proteome</keyword>
<dbReference type="Proteomes" id="UP001497700">
    <property type="component" value="Unassembled WGS sequence"/>
</dbReference>
<reference evidence="1 2" key="1">
    <citation type="journal article" date="2022" name="New Phytol.">
        <title>Ecological generalism drives hyperdiversity of secondary metabolite gene clusters in xylarialean endophytes.</title>
        <authorList>
            <person name="Franco M.E.E."/>
            <person name="Wisecaver J.H."/>
            <person name="Arnold A.E."/>
            <person name="Ju Y.M."/>
            <person name="Slot J.C."/>
            <person name="Ahrendt S."/>
            <person name="Moore L.P."/>
            <person name="Eastman K.E."/>
            <person name="Scott K."/>
            <person name="Konkel Z."/>
            <person name="Mondo S.J."/>
            <person name="Kuo A."/>
            <person name="Hayes R.D."/>
            <person name="Haridas S."/>
            <person name="Andreopoulos B."/>
            <person name="Riley R."/>
            <person name="LaButti K."/>
            <person name="Pangilinan J."/>
            <person name="Lipzen A."/>
            <person name="Amirebrahimi M."/>
            <person name="Yan J."/>
            <person name="Adam C."/>
            <person name="Keymanesh K."/>
            <person name="Ng V."/>
            <person name="Louie K."/>
            <person name="Northen T."/>
            <person name="Drula E."/>
            <person name="Henrissat B."/>
            <person name="Hsieh H.M."/>
            <person name="Youens-Clark K."/>
            <person name="Lutzoni F."/>
            <person name="Miadlikowska J."/>
            <person name="Eastwood D.C."/>
            <person name="Hamelin R.C."/>
            <person name="Grigoriev I.V."/>
            <person name="U'Ren J.M."/>
        </authorList>
    </citation>
    <scope>NUCLEOTIDE SEQUENCE [LARGE SCALE GENOMIC DNA]</scope>
    <source>
        <strain evidence="1 2">CBS 119005</strain>
    </source>
</reference>
<accession>A0ACB9YPW0</accession>
<organism evidence="1 2">
    <name type="scientific">Hypoxylon rubiginosum</name>
    <dbReference type="NCBI Taxonomy" id="110542"/>
    <lineage>
        <taxon>Eukaryota</taxon>
        <taxon>Fungi</taxon>
        <taxon>Dikarya</taxon>
        <taxon>Ascomycota</taxon>
        <taxon>Pezizomycotina</taxon>
        <taxon>Sordariomycetes</taxon>
        <taxon>Xylariomycetidae</taxon>
        <taxon>Xylariales</taxon>
        <taxon>Hypoxylaceae</taxon>
        <taxon>Hypoxylon</taxon>
    </lineage>
</organism>